<proteinExistence type="predicted"/>
<dbReference type="EMBL" id="AP026867">
    <property type="protein sequence ID" value="BDS12741.1"/>
    <property type="molecule type" value="Genomic_DNA"/>
</dbReference>
<dbReference type="AlphaFoldDB" id="A0A916DTR2"/>
<feature type="transmembrane region" description="Helical" evidence="1">
    <location>
        <begin position="63"/>
        <end position="83"/>
    </location>
</feature>
<keyword evidence="1" id="KW-0472">Membrane</keyword>
<keyword evidence="1" id="KW-0812">Transmembrane</keyword>
<dbReference type="KEGG" id="aup:AsAng_0034660"/>
<reference evidence="2" key="1">
    <citation type="submission" date="2022-09" db="EMBL/GenBank/DDBJ databases">
        <title>Aureispira anguillicida sp. nov., isolated from Leptocephalus of Japanese eel Anguilla japonica.</title>
        <authorList>
            <person name="Yuasa K."/>
            <person name="Mekata T."/>
            <person name="Ikunari K."/>
        </authorList>
    </citation>
    <scope>NUCLEOTIDE SEQUENCE</scope>
    <source>
        <strain evidence="2">EL160426</strain>
    </source>
</reference>
<dbReference type="Proteomes" id="UP001060919">
    <property type="component" value="Chromosome"/>
</dbReference>
<gene>
    <name evidence="2" type="ORF">AsAng_0034660</name>
</gene>
<evidence type="ECO:0000256" key="1">
    <source>
        <dbReference type="SAM" id="Phobius"/>
    </source>
</evidence>
<name>A0A916DTR2_9BACT</name>
<sequence>MAAAAGFNFENIQIGDILSDINIGNHGMSSRDVAAMVIGIARGRENEKREAEQNALQDRERRLIIAVGSSVGLGLFLLIIYLITLKLKNRG</sequence>
<dbReference type="RefSeq" id="WP_264788099.1">
    <property type="nucleotide sequence ID" value="NZ_AP026867.1"/>
</dbReference>
<keyword evidence="1" id="KW-1133">Transmembrane helix</keyword>
<evidence type="ECO:0000313" key="3">
    <source>
        <dbReference type="Proteomes" id="UP001060919"/>
    </source>
</evidence>
<evidence type="ECO:0000313" key="2">
    <source>
        <dbReference type="EMBL" id="BDS12741.1"/>
    </source>
</evidence>
<accession>A0A916DTR2</accession>
<organism evidence="2 3">
    <name type="scientific">Aureispira anguillae</name>
    <dbReference type="NCBI Taxonomy" id="2864201"/>
    <lineage>
        <taxon>Bacteria</taxon>
        <taxon>Pseudomonadati</taxon>
        <taxon>Bacteroidota</taxon>
        <taxon>Saprospiria</taxon>
        <taxon>Saprospirales</taxon>
        <taxon>Saprospiraceae</taxon>
        <taxon>Aureispira</taxon>
    </lineage>
</organism>
<protein>
    <submittedName>
        <fullName evidence="2">Uncharacterized protein</fullName>
    </submittedName>
</protein>
<keyword evidence="3" id="KW-1185">Reference proteome</keyword>